<dbReference type="InterPro" id="IPR050900">
    <property type="entry name" value="Transposase_IS3/IS150/IS904"/>
</dbReference>
<feature type="domain" description="Integrase catalytic" evidence="2">
    <location>
        <begin position="78"/>
        <end position="239"/>
    </location>
</feature>
<accession>X0TLB2</accession>
<feature type="non-terminal residue" evidence="3">
    <location>
        <position position="276"/>
    </location>
</feature>
<comment type="caution">
    <text evidence="3">The sequence shown here is derived from an EMBL/GenBank/DDBJ whole genome shotgun (WGS) entry which is preliminary data.</text>
</comment>
<feature type="non-terminal residue" evidence="3">
    <location>
        <position position="1"/>
    </location>
</feature>
<evidence type="ECO:0000313" key="3">
    <source>
        <dbReference type="EMBL" id="GAF94014.1"/>
    </source>
</evidence>
<dbReference type="Gene3D" id="3.30.420.10">
    <property type="entry name" value="Ribonuclease H-like superfamily/Ribonuclease H"/>
    <property type="match status" value="1"/>
</dbReference>
<evidence type="ECO:0000256" key="1">
    <source>
        <dbReference type="SAM" id="MobiDB-lite"/>
    </source>
</evidence>
<feature type="region of interest" description="Disordered" evidence="1">
    <location>
        <begin position="253"/>
        <end position="276"/>
    </location>
</feature>
<dbReference type="PROSITE" id="PS50994">
    <property type="entry name" value="INTEGRASE"/>
    <property type="match status" value="1"/>
</dbReference>
<dbReference type="PANTHER" id="PTHR46889:SF4">
    <property type="entry name" value="TRANSPOSASE INSO FOR INSERTION SEQUENCE ELEMENT IS911B-RELATED"/>
    <property type="match status" value="1"/>
</dbReference>
<dbReference type="EMBL" id="BARS01018398">
    <property type="protein sequence ID" value="GAF94014.1"/>
    <property type="molecule type" value="Genomic_DNA"/>
</dbReference>
<evidence type="ECO:0000259" key="2">
    <source>
        <dbReference type="PROSITE" id="PS50994"/>
    </source>
</evidence>
<feature type="compositionally biased region" description="Basic and acidic residues" evidence="1">
    <location>
        <begin position="263"/>
        <end position="276"/>
    </location>
</feature>
<dbReference type="InterPro" id="IPR001584">
    <property type="entry name" value="Integrase_cat-core"/>
</dbReference>
<proteinExistence type="predicted"/>
<gene>
    <name evidence="3" type="ORF">S01H1_29936</name>
</gene>
<dbReference type="GO" id="GO:0015074">
    <property type="term" value="P:DNA integration"/>
    <property type="evidence" value="ECO:0007669"/>
    <property type="project" value="InterPro"/>
</dbReference>
<dbReference type="InterPro" id="IPR036397">
    <property type="entry name" value="RNaseH_sf"/>
</dbReference>
<sequence>EHNGWVPRDWWLTDWEKEAIIRFHHEHPLEGYRQLTFMMLDADVVAVSPTSVYRVLKAAGLMNRHHPGPSKKGQGFTQPLGPHQHWHIDISYLNLAGTFYFMCSILDGYSRSIVHWEIREKMEETDVETILQRAREKFPDETPRIISDNGPQFIAKDFKTFIRICGMTHVRTSPYYPQSNGKLERYHRTIKGECIRPGTPLSLEDARRMVGKYVEHYNRVRLHSAIGYIAPADKLAGRELEIFAERDRKLDHARQSRKARRQAARDAHPVGRVDFA</sequence>
<dbReference type="PANTHER" id="PTHR46889">
    <property type="entry name" value="TRANSPOSASE INSF FOR INSERTION SEQUENCE IS3B-RELATED"/>
    <property type="match status" value="1"/>
</dbReference>
<reference evidence="3" key="1">
    <citation type="journal article" date="2014" name="Front. Microbiol.">
        <title>High frequency of phylogenetically diverse reductive dehalogenase-homologous genes in deep subseafloor sedimentary metagenomes.</title>
        <authorList>
            <person name="Kawai M."/>
            <person name="Futagami T."/>
            <person name="Toyoda A."/>
            <person name="Takaki Y."/>
            <person name="Nishi S."/>
            <person name="Hori S."/>
            <person name="Arai W."/>
            <person name="Tsubouchi T."/>
            <person name="Morono Y."/>
            <person name="Uchiyama I."/>
            <person name="Ito T."/>
            <person name="Fujiyama A."/>
            <person name="Inagaki F."/>
            <person name="Takami H."/>
        </authorList>
    </citation>
    <scope>NUCLEOTIDE SEQUENCE</scope>
    <source>
        <strain evidence="3">Expedition CK06-06</strain>
    </source>
</reference>
<dbReference type="SUPFAM" id="SSF53098">
    <property type="entry name" value="Ribonuclease H-like"/>
    <property type="match status" value="1"/>
</dbReference>
<organism evidence="3">
    <name type="scientific">marine sediment metagenome</name>
    <dbReference type="NCBI Taxonomy" id="412755"/>
    <lineage>
        <taxon>unclassified sequences</taxon>
        <taxon>metagenomes</taxon>
        <taxon>ecological metagenomes</taxon>
    </lineage>
</organism>
<dbReference type="AlphaFoldDB" id="X0TLB2"/>
<dbReference type="GO" id="GO:0003676">
    <property type="term" value="F:nucleic acid binding"/>
    <property type="evidence" value="ECO:0007669"/>
    <property type="project" value="InterPro"/>
</dbReference>
<dbReference type="InterPro" id="IPR012337">
    <property type="entry name" value="RNaseH-like_sf"/>
</dbReference>
<dbReference type="Pfam" id="PF00665">
    <property type="entry name" value="rve"/>
    <property type="match status" value="1"/>
</dbReference>
<protein>
    <recommendedName>
        <fullName evidence="2">Integrase catalytic domain-containing protein</fullName>
    </recommendedName>
</protein>
<name>X0TLB2_9ZZZZ</name>